<evidence type="ECO:0000259" key="7">
    <source>
        <dbReference type="PROSITE" id="PS50850"/>
    </source>
</evidence>
<dbReference type="InterPro" id="IPR050189">
    <property type="entry name" value="MFS_Efflux_Transporters"/>
</dbReference>
<dbReference type="GO" id="GO:0005886">
    <property type="term" value="C:plasma membrane"/>
    <property type="evidence" value="ECO:0007669"/>
    <property type="project" value="UniProtKB-SubCell"/>
</dbReference>
<accession>A0A844YPA6</accession>
<dbReference type="EMBL" id="WTYV01000001">
    <property type="protein sequence ID" value="MXO70215.1"/>
    <property type="molecule type" value="Genomic_DNA"/>
</dbReference>
<protein>
    <submittedName>
        <fullName evidence="8">MFS transporter</fullName>
    </submittedName>
</protein>
<keyword evidence="5 6" id="KW-0472">Membrane</keyword>
<comment type="subcellular location">
    <subcellularLocation>
        <location evidence="1">Cell membrane</location>
        <topology evidence="1">Multi-pass membrane protein</topology>
    </subcellularLocation>
</comment>
<feature type="transmembrane region" description="Helical" evidence="6">
    <location>
        <begin position="184"/>
        <end position="203"/>
    </location>
</feature>
<feature type="transmembrane region" description="Helical" evidence="6">
    <location>
        <begin position="230"/>
        <end position="255"/>
    </location>
</feature>
<feature type="transmembrane region" description="Helical" evidence="6">
    <location>
        <begin position="320"/>
        <end position="340"/>
    </location>
</feature>
<evidence type="ECO:0000256" key="4">
    <source>
        <dbReference type="ARBA" id="ARBA00022989"/>
    </source>
</evidence>
<dbReference type="PANTHER" id="PTHR43124:SF3">
    <property type="entry name" value="CHLORAMPHENICOL EFFLUX PUMP RV0191"/>
    <property type="match status" value="1"/>
</dbReference>
<dbReference type="OrthoDB" id="9807274at2"/>
<proteinExistence type="predicted"/>
<evidence type="ECO:0000256" key="2">
    <source>
        <dbReference type="ARBA" id="ARBA00022475"/>
    </source>
</evidence>
<keyword evidence="2" id="KW-1003">Cell membrane</keyword>
<feature type="domain" description="Major facilitator superfamily (MFS) profile" evidence="7">
    <location>
        <begin position="25"/>
        <end position="410"/>
    </location>
</feature>
<dbReference type="InterPro" id="IPR020846">
    <property type="entry name" value="MFS_dom"/>
</dbReference>
<dbReference type="PROSITE" id="PS50850">
    <property type="entry name" value="MFS"/>
    <property type="match status" value="1"/>
</dbReference>
<feature type="transmembrane region" description="Helical" evidence="6">
    <location>
        <begin position="267"/>
        <end position="288"/>
    </location>
</feature>
<dbReference type="InterPro" id="IPR011701">
    <property type="entry name" value="MFS"/>
</dbReference>
<dbReference type="Proteomes" id="UP000466966">
    <property type="component" value="Unassembled WGS sequence"/>
</dbReference>
<feature type="transmembrane region" description="Helical" evidence="6">
    <location>
        <begin position="295"/>
        <end position="314"/>
    </location>
</feature>
<feature type="transmembrane region" description="Helical" evidence="6">
    <location>
        <begin position="161"/>
        <end position="178"/>
    </location>
</feature>
<keyword evidence="3 6" id="KW-0812">Transmembrane</keyword>
<evidence type="ECO:0000256" key="6">
    <source>
        <dbReference type="SAM" id="Phobius"/>
    </source>
</evidence>
<feature type="transmembrane region" description="Helical" evidence="6">
    <location>
        <begin position="21"/>
        <end position="38"/>
    </location>
</feature>
<dbReference type="SUPFAM" id="SSF103473">
    <property type="entry name" value="MFS general substrate transporter"/>
    <property type="match status" value="1"/>
</dbReference>
<feature type="transmembrane region" description="Helical" evidence="6">
    <location>
        <begin position="91"/>
        <end position="115"/>
    </location>
</feature>
<dbReference type="GO" id="GO:0022857">
    <property type="term" value="F:transmembrane transporter activity"/>
    <property type="evidence" value="ECO:0007669"/>
    <property type="project" value="InterPro"/>
</dbReference>
<dbReference type="InterPro" id="IPR036259">
    <property type="entry name" value="MFS_trans_sf"/>
</dbReference>
<dbReference type="Gene3D" id="1.20.1250.20">
    <property type="entry name" value="MFS general substrate transporter like domains"/>
    <property type="match status" value="2"/>
</dbReference>
<dbReference type="PANTHER" id="PTHR43124">
    <property type="entry name" value="PURINE EFFLUX PUMP PBUE"/>
    <property type="match status" value="1"/>
</dbReference>
<keyword evidence="4 6" id="KW-1133">Transmembrane helix</keyword>
<comment type="caution">
    <text evidence="8">The sequence shown here is derived from an EMBL/GenBank/DDBJ whole genome shotgun (WGS) entry which is preliminary data.</text>
</comment>
<dbReference type="Pfam" id="PF07690">
    <property type="entry name" value="MFS_1"/>
    <property type="match status" value="1"/>
</dbReference>
<reference evidence="8 9" key="1">
    <citation type="submission" date="2019-12" db="EMBL/GenBank/DDBJ databases">
        <title>Genomic-based taxomic classification of the family Erythrobacteraceae.</title>
        <authorList>
            <person name="Xu L."/>
        </authorList>
    </citation>
    <scope>NUCLEOTIDE SEQUENCE [LARGE SCALE GENOMIC DNA]</scope>
    <source>
        <strain evidence="8 9">M0322</strain>
    </source>
</reference>
<evidence type="ECO:0000313" key="9">
    <source>
        <dbReference type="Proteomes" id="UP000466966"/>
    </source>
</evidence>
<name>A0A844YPA6_9SPHN</name>
<feature type="transmembrane region" description="Helical" evidence="6">
    <location>
        <begin position="381"/>
        <end position="405"/>
    </location>
</feature>
<keyword evidence="9" id="KW-1185">Reference proteome</keyword>
<feature type="transmembrane region" description="Helical" evidence="6">
    <location>
        <begin position="352"/>
        <end position="375"/>
    </location>
</feature>
<feature type="transmembrane region" description="Helical" evidence="6">
    <location>
        <begin position="58"/>
        <end position="79"/>
    </location>
</feature>
<evidence type="ECO:0000256" key="3">
    <source>
        <dbReference type="ARBA" id="ARBA00022692"/>
    </source>
</evidence>
<evidence type="ECO:0000256" key="5">
    <source>
        <dbReference type="ARBA" id="ARBA00023136"/>
    </source>
</evidence>
<sequence length="421" mass="44451">MQAIPASGEAGNIAGQSSKRYQVLLVTLLCLNFGILFFDRNALNFLMPYIQPDLGLSYTQVGMLGSALSLTWAIAAIFVGWLSDKLRKRKIIIVISTVLFALCSVTSGLATGFLMLLAARLVMGLSEGGVMPLSHAMVAAEVDPKHRALAMGVTQNLGSSLLGSSLAPLVLVPIALAWGWRDAFFVAAVPGLISALLVWLFVIEREVPAPPPRQQGDRAPIMEVVTERNVIVCGFMSVVLVAYLVVTWAFMPLVLVQLRGFADGTAAWLMAALGVSSAVCSFIIPWLADRFGRRPVMAGFTFGGVILPLAALWFEGSAAVLAVIFFVGWMFNGTFPMFMATVPVESVSPARAATAMGLIMGLGEILGGVIAPSLAGGLSDIYGLQAVCWLLVVLAVLGGTAALALRETAPRILARQSGAIA</sequence>
<dbReference type="AlphaFoldDB" id="A0A844YPA6"/>
<evidence type="ECO:0000256" key="1">
    <source>
        <dbReference type="ARBA" id="ARBA00004651"/>
    </source>
</evidence>
<gene>
    <name evidence="8" type="ORF">GRI99_01040</name>
</gene>
<organism evidence="8 9">
    <name type="scientific">Alteraurantiacibacter buctensis</name>
    <dbReference type="NCBI Taxonomy" id="1503981"/>
    <lineage>
        <taxon>Bacteria</taxon>
        <taxon>Pseudomonadati</taxon>
        <taxon>Pseudomonadota</taxon>
        <taxon>Alphaproteobacteria</taxon>
        <taxon>Sphingomonadales</taxon>
        <taxon>Erythrobacteraceae</taxon>
        <taxon>Alteraurantiacibacter</taxon>
    </lineage>
</organism>
<evidence type="ECO:0000313" key="8">
    <source>
        <dbReference type="EMBL" id="MXO70215.1"/>
    </source>
</evidence>
<feature type="transmembrane region" description="Helical" evidence="6">
    <location>
        <begin position="121"/>
        <end position="140"/>
    </location>
</feature>